<dbReference type="Proteomes" id="UP001319827">
    <property type="component" value="Chromosome"/>
</dbReference>
<dbReference type="RefSeq" id="WP_221249866.1">
    <property type="nucleotide sequence ID" value="NZ_AP024355.1"/>
</dbReference>
<reference evidence="1 2" key="2">
    <citation type="journal article" date="2021" name="Int. J. Syst. Evol. Microbiol.">
        <title>Isolation and Polyphasic Characterization of Desulfuromonas versatilis sp. Nov., an Electrogenic Bacteria Capable of Versatile Metabolism Isolated from a Graphene Oxide-Reducing Enrichment Culture.</title>
        <authorList>
            <person name="Xie L."/>
            <person name="Yoshida N."/>
            <person name="Ishii S."/>
            <person name="Meng L."/>
        </authorList>
    </citation>
    <scope>NUCLEOTIDE SEQUENCE [LARGE SCALE GENOMIC DNA]</scope>
    <source>
        <strain evidence="1 2">NIT-T3</strain>
    </source>
</reference>
<evidence type="ECO:0008006" key="3">
    <source>
        <dbReference type="Google" id="ProtNLM"/>
    </source>
</evidence>
<proteinExistence type="predicted"/>
<gene>
    <name evidence="1" type="ORF">DESUT3_35580</name>
</gene>
<organism evidence="1 2">
    <name type="scientific">Desulfuromonas versatilis</name>
    <dbReference type="NCBI Taxonomy" id="2802975"/>
    <lineage>
        <taxon>Bacteria</taxon>
        <taxon>Pseudomonadati</taxon>
        <taxon>Thermodesulfobacteriota</taxon>
        <taxon>Desulfuromonadia</taxon>
        <taxon>Desulfuromonadales</taxon>
        <taxon>Desulfuromonadaceae</taxon>
        <taxon>Desulfuromonas</taxon>
    </lineage>
</organism>
<evidence type="ECO:0000313" key="1">
    <source>
        <dbReference type="EMBL" id="BCR06489.1"/>
    </source>
</evidence>
<reference evidence="1 2" key="1">
    <citation type="journal article" date="2016" name="C (Basel)">
        <title>Selective Growth of and Electricity Production by Marine Exoelectrogenic Bacteria in Self-Aggregated Hydrogel of Microbially Reduced Graphene Oxide.</title>
        <authorList>
            <person name="Yoshida N."/>
            <person name="Goto Y."/>
            <person name="Miyata Y."/>
        </authorList>
    </citation>
    <scope>NUCLEOTIDE SEQUENCE [LARGE SCALE GENOMIC DNA]</scope>
    <source>
        <strain evidence="1 2">NIT-T3</strain>
    </source>
</reference>
<keyword evidence="2" id="KW-1185">Reference proteome</keyword>
<protein>
    <recommendedName>
        <fullName evidence="3">YkgJ family cysteine cluster protein</fullName>
    </recommendedName>
</protein>
<sequence>MFLQRMENQQQLQNLWQQSLARLRREVEALSPAEREWIAGRLTEIAQLQRQLHAFFEKAGGDELCRLCRGACCERGTHHLTLANLLDFLLAGEAVPDPDFSSTCPFLGPAGCRLEVGRRPFNCVTFICEQVEERLAPAERDTFYRLEKRLRALYLAFDKRYAGSSLRGFLIRAERLGERAFLDRI</sequence>
<name>A0ABM8I0Q4_9BACT</name>
<evidence type="ECO:0000313" key="2">
    <source>
        <dbReference type="Proteomes" id="UP001319827"/>
    </source>
</evidence>
<accession>A0ABM8I0Q4</accession>
<dbReference type="EMBL" id="AP024355">
    <property type="protein sequence ID" value="BCR06489.1"/>
    <property type="molecule type" value="Genomic_DNA"/>
</dbReference>